<evidence type="ECO:0000313" key="2">
    <source>
        <dbReference type="Ensembl" id="ENSEASP00005059499.1"/>
    </source>
</evidence>
<proteinExistence type="predicted"/>
<dbReference type="GeneTree" id="ENSGT01150000286925"/>
<feature type="region of interest" description="Disordered" evidence="1">
    <location>
        <begin position="1"/>
        <end position="60"/>
    </location>
</feature>
<keyword evidence="3" id="KW-1185">Reference proteome</keyword>
<accession>A0A9L0K2A2</accession>
<evidence type="ECO:0000256" key="1">
    <source>
        <dbReference type="SAM" id="MobiDB-lite"/>
    </source>
</evidence>
<dbReference type="AlphaFoldDB" id="A0A9L0K2A2"/>
<feature type="compositionally biased region" description="Basic and acidic residues" evidence="1">
    <location>
        <begin position="42"/>
        <end position="53"/>
    </location>
</feature>
<evidence type="ECO:0000313" key="3">
    <source>
        <dbReference type="Proteomes" id="UP000694387"/>
    </source>
</evidence>
<sequence>DSVGGPRPPSTKAGRPRRRCSRAGKLTAAALDTHSSAVALRGEVRSSRTDRVGGDNAEPQSDCSLVQWENPWAHSGPKGASEIQLDHTVAQLRVWENKLQAAAEAHNTTTLRHLLTPSRMAMITKTKNNKCWRGWGQKGTLIHCWWECKLVQPPWKTLWRFLKKIKNRTTL</sequence>
<protein>
    <submittedName>
        <fullName evidence="2">Uncharacterized protein</fullName>
    </submittedName>
</protein>
<organism evidence="2 3">
    <name type="scientific">Equus asinus</name>
    <name type="common">Donkey</name>
    <name type="synonym">Equus africanus asinus</name>
    <dbReference type="NCBI Taxonomy" id="9793"/>
    <lineage>
        <taxon>Eukaryota</taxon>
        <taxon>Metazoa</taxon>
        <taxon>Chordata</taxon>
        <taxon>Craniata</taxon>
        <taxon>Vertebrata</taxon>
        <taxon>Euteleostomi</taxon>
        <taxon>Mammalia</taxon>
        <taxon>Eutheria</taxon>
        <taxon>Laurasiatheria</taxon>
        <taxon>Perissodactyla</taxon>
        <taxon>Equidae</taxon>
        <taxon>Equus</taxon>
    </lineage>
</organism>
<dbReference type="Ensembl" id="ENSEAST00005083595.1">
    <property type="protein sequence ID" value="ENSEASP00005059499.1"/>
    <property type="gene ID" value="ENSEASG00005029754.1"/>
</dbReference>
<reference evidence="2" key="3">
    <citation type="submission" date="2025-09" db="UniProtKB">
        <authorList>
            <consortium name="Ensembl"/>
        </authorList>
    </citation>
    <scope>IDENTIFICATION</scope>
</reference>
<dbReference type="Proteomes" id="UP000694387">
    <property type="component" value="Chromosome 17"/>
</dbReference>
<reference evidence="2" key="2">
    <citation type="submission" date="2025-08" db="UniProtKB">
        <authorList>
            <consortium name="Ensembl"/>
        </authorList>
    </citation>
    <scope>IDENTIFICATION</scope>
</reference>
<reference evidence="2 3" key="1">
    <citation type="journal article" date="2020" name="Nat. Commun.">
        <title>Donkey genomes provide new insights into domestication and selection for coat color.</title>
        <authorList>
            <person name="Wang"/>
            <person name="C."/>
            <person name="Li"/>
            <person name="H."/>
            <person name="Guo"/>
            <person name="Y."/>
            <person name="Huang"/>
            <person name="J."/>
            <person name="Sun"/>
            <person name="Y."/>
            <person name="Min"/>
            <person name="J."/>
            <person name="Wang"/>
            <person name="J."/>
            <person name="Fang"/>
            <person name="X."/>
            <person name="Zhao"/>
            <person name="Z."/>
            <person name="Wang"/>
            <person name="S."/>
            <person name="Zhang"/>
            <person name="Y."/>
            <person name="Liu"/>
            <person name="Q."/>
            <person name="Jiang"/>
            <person name="Q."/>
            <person name="Wang"/>
            <person name="X."/>
            <person name="Guo"/>
            <person name="Y."/>
            <person name="Yang"/>
            <person name="C."/>
            <person name="Wang"/>
            <person name="Y."/>
            <person name="Tian"/>
            <person name="F."/>
            <person name="Zhuang"/>
            <person name="G."/>
            <person name="Fan"/>
            <person name="Y."/>
            <person name="Gao"/>
            <person name="Q."/>
            <person name="Li"/>
            <person name="Y."/>
            <person name="Ju"/>
            <person name="Z."/>
            <person name="Li"/>
            <person name="J."/>
            <person name="Li"/>
            <person name="R."/>
            <person name="Hou"/>
            <person name="M."/>
            <person name="Yang"/>
            <person name="G."/>
            <person name="Liu"/>
            <person name="G."/>
            <person name="Liu"/>
            <person name="W."/>
            <person name="Guo"/>
            <person name="J."/>
            <person name="Pan"/>
            <person name="S."/>
            <person name="Fan"/>
            <person name="G."/>
            <person name="Zhang"/>
            <person name="W."/>
            <person name="Zhang"/>
            <person name="R."/>
            <person name="Yu"/>
            <person name="J."/>
            <person name="Zhang"/>
            <person name="X."/>
            <person name="Yin"/>
            <person name="Q."/>
            <person name="Ji"/>
            <person name="C."/>
            <person name="Jin"/>
            <person name="Y."/>
            <person name="Yue"/>
            <person name="G."/>
            <person name="Liu"/>
            <person name="M."/>
            <person name="Xu"/>
            <person name="J."/>
            <person name="Liu"/>
            <person name="S."/>
            <person name="Jordana"/>
            <person name="J."/>
            <person name="Noce"/>
            <person name="A."/>
            <person name="Amills"/>
            <person name="M."/>
            <person name="Wu"/>
            <person name="D.D."/>
            <person name="Li"/>
            <person name="S."/>
            <person name="Zhou"/>
            <person name="X. and Zhong"/>
            <person name="J."/>
        </authorList>
    </citation>
    <scope>NUCLEOTIDE SEQUENCE [LARGE SCALE GENOMIC DNA]</scope>
</reference>
<name>A0A9L0K2A2_EQUAS</name>